<dbReference type="Proteomes" id="UP001140091">
    <property type="component" value="Unassembled WGS sequence"/>
</dbReference>
<sequence length="166" mass="19165">MTSLFPEDQIKFSHPIFRNVTHLNLVWCQKVGSPKDEVKLDTLRKLKNLTHLSLGPAFVLEGMFSKWVGTIVSLGPESLRVFIFWISKPWYFSEKSQFLDDIKAIYEGRVDMRVVIGSMGSQPVGKYAFERSKEDVLRDRAGIPDGKDFWALAESMIEERRRRIAL</sequence>
<comment type="caution">
    <text evidence="1">The sequence shown here is derived from an EMBL/GenBank/DDBJ whole genome shotgun (WGS) entry which is preliminary data.</text>
</comment>
<protein>
    <submittedName>
        <fullName evidence="1">Uncharacterized protein</fullName>
    </submittedName>
</protein>
<name>A0A9W8J124_9AGAR</name>
<proteinExistence type="predicted"/>
<dbReference type="OrthoDB" id="3145912at2759"/>
<evidence type="ECO:0000313" key="2">
    <source>
        <dbReference type="Proteomes" id="UP001140091"/>
    </source>
</evidence>
<reference evidence="1" key="1">
    <citation type="submission" date="2022-06" db="EMBL/GenBank/DDBJ databases">
        <title>Genome Sequence of Candolleomyces eurysporus.</title>
        <authorList>
            <person name="Buettner E."/>
        </authorList>
    </citation>
    <scope>NUCLEOTIDE SEQUENCE</scope>
    <source>
        <strain evidence="1">VTCC 930004</strain>
    </source>
</reference>
<evidence type="ECO:0000313" key="1">
    <source>
        <dbReference type="EMBL" id="KAJ2927071.1"/>
    </source>
</evidence>
<keyword evidence="2" id="KW-1185">Reference proteome</keyword>
<dbReference type="EMBL" id="JANBPK010001038">
    <property type="protein sequence ID" value="KAJ2927071.1"/>
    <property type="molecule type" value="Genomic_DNA"/>
</dbReference>
<feature type="non-terminal residue" evidence="1">
    <location>
        <position position="166"/>
    </location>
</feature>
<organism evidence="1 2">
    <name type="scientific">Candolleomyces eurysporus</name>
    <dbReference type="NCBI Taxonomy" id="2828524"/>
    <lineage>
        <taxon>Eukaryota</taxon>
        <taxon>Fungi</taxon>
        <taxon>Dikarya</taxon>
        <taxon>Basidiomycota</taxon>
        <taxon>Agaricomycotina</taxon>
        <taxon>Agaricomycetes</taxon>
        <taxon>Agaricomycetidae</taxon>
        <taxon>Agaricales</taxon>
        <taxon>Agaricineae</taxon>
        <taxon>Psathyrellaceae</taxon>
        <taxon>Candolleomyces</taxon>
    </lineage>
</organism>
<gene>
    <name evidence="1" type="ORF">H1R20_g9986</name>
</gene>
<dbReference type="AlphaFoldDB" id="A0A9W8J124"/>
<accession>A0A9W8J124</accession>